<dbReference type="Gene3D" id="3.40.50.10490">
    <property type="entry name" value="Glucose-6-phosphate isomerase like protein, domain 1"/>
    <property type="match status" value="2"/>
</dbReference>
<dbReference type="InterPro" id="IPR046348">
    <property type="entry name" value="SIS_dom_sf"/>
</dbReference>
<dbReference type="Pfam" id="PF10432">
    <property type="entry name" value="bact-PGI_C"/>
    <property type="match status" value="1"/>
</dbReference>
<evidence type="ECO:0000256" key="2">
    <source>
        <dbReference type="ARBA" id="ARBA00023235"/>
    </source>
</evidence>
<evidence type="ECO:0000256" key="1">
    <source>
        <dbReference type="ARBA" id="ARBA00010523"/>
    </source>
</evidence>
<organism evidence="4">
    <name type="scientific">Fervidicoccus fontis</name>
    <dbReference type="NCBI Taxonomy" id="683846"/>
    <lineage>
        <taxon>Archaea</taxon>
        <taxon>Thermoproteota</taxon>
        <taxon>Thermoprotei</taxon>
        <taxon>Fervidicoccales</taxon>
        <taxon>Fervidicoccaceae</taxon>
        <taxon>Fervidicoccus</taxon>
    </lineage>
</organism>
<dbReference type="InterPro" id="IPR001347">
    <property type="entry name" value="SIS_dom"/>
</dbReference>
<dbReference type="SUPFAM" id="SSF53697">
    <property type="entry name" value="SIS domain"/>
    <property type="match status" value="1"/>
</dbReference>
<sequence length="333" mass="37127">MYDFEYMMKVYSSWRELAELGLQIGLIKAKETAELYYGESFGKLLVIGIGGSGIIGDYLRGLSERYEFTVDVNIVRSVTVSNYLSRDSLVMVISYSGDTIETIKALDSLKGRPVKLVGVTSGGLLEKALQKEDAVILKMPGGYPSRGAFPLMFYSVLSYLSHLQLTGKLSINDVMNSINVFENTDAVLKTASSIAEASSKDKFFITTHHEYMPIASRLKKELSENAKVLAIAEEYPEWLHNTLEGMPKDDLDIISIEGGLTSNYKCFLEAAEKALGTSSIKIRLSGRNVLEEYIHGTWLSGYISLMLARRRNVNPRLTSKLNYYREIVSKACV</sequence>
<dbReference type="InterPro" id="IPR019490">
    <property type="entry name" value="Glu6P/Mann6P_isomerase_C"/>
</dbReference>
<proteinExistence type="inferred from homology"/>
<protein>
    <submittedName>
        <fullName evidence="4">SIS domain-containing protein</fullName>
    </submittedName>
</protein>
<dbReference type="GO" id="GO:0004347">
    <property type="term" value="F:glucose-6-phosphate isomerase activity"/>
    <property type="evidence" value="ECO:0007669"/>
    <property type="project" value="InterPro"/>
</dbReference>
<name>A0A7C1EAE9_9CREN</name>
<dbReference type="GO" id="GO:0004476">
    <property type="term" value="F:mannose-6-phosphate isomerase activity"/>
    <property type="evidence" value="ECO:0007669"/>
    <property type="project" value="InterPro"/>
</dbReference>
<dbReference type="EMBL" id="DSDY01000166">
    <property type="protein sequence ID" value="HDS11061.1"/>
    <property type="molecule type" value="Genomic_DNA"/>
</dbReference>
<dbReference type="GO" id="GO:0097367">
    <property type="term" value="F:carbohydrate derivative binding"/>
    <property type="evidence" value="ECO:0007669"/>
    <property type="project" value="InterPro"/>
</dbReference>
<dbReference type="PROSITE" id="PS51464">
    <property type="entry name" value="SIS"/>
    <property type="match status" value="1"/>
</dbReference>
<evidence type="ECO:0000259" key="3">
    <source>
        <dbReference type="PROSITE" id="PS51464"/>
    </source>
</evidence>
<feature type="domain" description="SIS" evidence="3">
    <location>
        <begin position="32"/>
        <end position="168"/>
    </location>
</feature>
<keyword evidence="2" id="KW-0413">Isomerase</keyword>
<evidence type="ECO:0000313" key="4">
    <source>
        <dbReference type="EMBL" id="HDS11061.1"/>
    </source>
</evidence>
<dbReference type="GO" id="GO:0005975">
    <property type="term" value="P:carbohydrate metabolic process"/>
    <property type="evidence" value="ECO:0007669"/>
    <property type="project" value="InterPro"/>
</dbReference>
<comment type="caution">
    <text evidence="4">The sequence shown here is derived from an EMBL/GenBank/DDBJ whole genome shotgun (WGS) entry which is preliminary data.</text>
</comment>
<dbReference type="GO" id="GO:1901135">
    <property type="term" value="P:carbohydrate derivative metabolic process"/>
    <property type="evidence" value="ECO:0007669"/>
    <property type="project" value="InterPro"/>
</dbReference>
<accession>A0A7C1EAE9</accession>
<dbReference type="Pfam" id="PF01380">
    <property type="entry name" value="SIS"/>
    <property type="match status" value="1"/>
</dbReference>
<comment type="similarity">
    <text evidence="1">Belongs to the PGI/PMI family.</text>
</comment>
<gene>
    <name evidence="4" type="ORF">ENO04_05565</name>
</gene>
<dbReference type="AlphaFoldDB" id="A0A7C1EAE9"/>
<reference evidence="4" key="1">
    <citation type="journal article" date="2020" name="mSystems">
        <title>Genome- and Community-Level Interaction Insights into Carbon Utilization and Element Cycling Functions of Hydrothermarchaeota in Hydrothermal Sediment.</title>
        <authorList>
            <person name="Zhou Z."/>
            <person name="Liu Y."/>
            <person name="Xu W."/>
            <person name="Pan J."/>
            <person name="Luo Z.H."/>
            <person name="Li M."/>
        </authorList>
    </citation>
    <scope>NUCLEOTIDE SEQUENCE [LARGE SCALE GENOMIC DNA]</scope>
    <source>
        <strain evidence="4">SpSt-123</strain>
    </source>
</reference>